<dbReference type="eggNOG" id="ENOG502TK6J">
    <property type="taxonomic scope" value="Eukaryota"/>
</dbReference>
<dbReference type="OrthoDB" id="423576at2759"/>
<evidence type="ECO:0000313" key="1">
    <source>
        <dbReference type="EMBL" id="KDN66237.1"/>
    </source>
</evidence>
<dbReference type="EMBL" id="JMSE01000955">
    <property type="protein sequence ID" value="KDN66237.1"/>
    <property type="molecule type" value="Genomic_DNA"/>
</dbReference>
<keyword evidence="2" id="KW-1185">Reference proteome</keyword>
<organism evidence="1 2">
    <name type="scientific">Colletotrichum sublineola</name>
    <name type="common">Sorghum anthracnose fungus</name>
    <dbReference type="NCBI Taxonomy" id="1173701"/>
    <lineage>
        <taxon>Eukaryota</taxon>
        <taxon>Fungi</taxon>
        <taxon>Dikarya</taxon>
        <taxon>Ascomycota</taxon>
        <taxon>Pezizomycotina</taxon>
        <taxon>Sordariomycetes</taxon>
        <taxon>Hypocreomycetidae</taxon>
        <taxon>Glomerellales</taxon>
        <taxon>Glomerellaceae</taxon>
        <taxon>Colletotrichum</taxon>
        <taxon>Colletotrichum graminicola species complex</taxon>
    </lineage>
</organism>
<gene>
    <name evidence="1" type="ORF">CSUB01_08182</name>
</gene>
<dbReference type="OMA" id="HTRDMSY"/>
<dbReference type="AlphaFoldDB" id="A0A066XBE9"/>
<evidence type="ECO:0000313" key="2">
    <source>
        <dbReference type="Proteomes" id="UP000027238"/>
    </source>
</evidence>
<dbReference type="Proteomes" id="UP000027238">
    <property type="component" value="Unassembled WGS sequence"/>
</dbReference>
<accession>A0A066XBE9</accession>
<proteinExistence type="predicted"/>
<protein>
    <submittedName>
        <fullName evidence="1">Uncharacterized protein</fullName>
    </submittedName>
</protein>
<reference evidence="2" key="1">
    <citation type="journal article" date="2014" name="Genome Announc.">
        <title>Draft genome sequence of Colletotrichum sublineola, a destructive pathogen of cultivated sorghum.</title>
        <authorList>
            <person name="Baroncelli R."/>
            <person name="Sanz-Martin J.M."/>
            <person name="Rech G.E."/>
            <person name="Sukno S.A."/>
            <person name="Thon M.R."/>
        </authorList>
    </citation>
    <scope>NUCLEOTIDE SEQUENCE [LARGE SCALE GENOMIC DNA]</scope>
    <source>
        <strain evidence="2">TX430BB</strain>
    </source>
</reference>
<name>A0A066XBE9_COLSU</name>
<comment type="caution">
    <text evidence="1">The sequence shown here is derived from an EMBL/GenBank/DDBJ whole genome shotgun (WGS) entry which is preliminary data.</text>
</comment>
<sequence>MEINSASLLRSLRGVAQAAKLAEADIKPLIQYLSSSARCLTVTDWQHLLENRATDADEDSPHHAILRIALAVSFLRETAHQNQTASPKDLAQCWDMICRALTCENSPAFTAARSAQGFLSVALCSLVKDGSIDELFRLHVWLPDGKRGHPDFKLHSHQPFAQSWILAGEGEDHAWDVEPVVDPAEATHAGYVLAWDDGKGQNSAYKTHQSSSTVRNTGSLFKATETQSETHRRDSTYTVPAAAFHTSEVAADALHATLFFFDSHRGFVKDAGVLGPKHGDAFTQLRDPAGISPRELAEAVETARLREE</sequence>
<dbReference type="HOGENOM" id="CLU_048921_0_0_1"/>